<protein>
    <submittedName>
        <fullName evidence="10">AN13A protein</fullName>
    </submittedName>
</protein>
<feature type="repeat" description="ANK" evidence="8">
    <location>
        <begin position="40"/>
        <end position="72"/>
    </location>
</feature>
<dbReference type="InterPro" id="IPR002110">
    <property type="entry name" value="Ankyrin_rpt"/>
</dbReference>
<evidence type="ECO:0000256" key="4">
    <source>
        <dbReference type="ARBA" id="ARBA00022737"/>
    </source>
</evidence>
<feature type="domain" description="Ankyrin repeat" evidence="9">
    <location>
        <begin position="165"/>
        <end position="279"/>
    </location>
</feature>
<dbReference type="Proteomes" id="UP000556200">
    <property type="component" value="Unassembled WGS sequence"/>
</dbReference>
<dbReference type="Pfam" id="PF11904">
    <property type="entry name" value="ANKRD13_C"/>
    <property type="match status" value="1"/>
</dbReference>
<keyword evidence="3" id="KW-1003">Cell membrane</keyword>
<keyword evidence="5" id="KW-0967">Endosome</keyword>
<dbReference type="Gene3D" id="1.25.40.20">
    <property type="entry name" value="Ankyrin repeat-containing domain"/>
    <property type="match status" value="1"/>
</dbReference>
<evidence type="ECO:0000256" key="2">
    <source>
        <dbReference type="ARBA" id="ARBA00004236"/>
    </source>
</evidence>
<comment type="function">
    <text evidence="7">Ubiquitin-binding protein that specifically recognizes and binds 'Lys-63'-linked ubiquitin. Does not bind 'Lys-48'-linked ubiquitin. Positively regulates the internalization of ligand-activated EGFR by binding to the Ub moiety of ubiquitinated EGFR at the cell membrane.</text>
</comment>
<dbReference type="SMART" id="SM00248">
    <property type="entry name" value="ANK"/>
    <property type="match status" value="2"/>
</dbReference>
<dbReference type="PANTHER" id="PTHR12447:SF4">
    <property type="entry name" value="ANKYRIN REPEAT DOMAIN-CONTAINING PROTEIN 13A"/>
    <property type="match status" value="1"/>
</dbReference>
<gene>
    <name evidence="10" type="primary">Ankrd13a_1</name>
    <name evidence="10" type="ORF">NEOCIN_R11858</name>
</gene>
<dbReference type="InterPro" id="IPR055285">
    <property type="entry name" value="ANKRD13_C"/>
</dbReference>
<evidence type="ECO:0000256" key="6">
    <source>
        <dbReference type="ARBA" id="ARBA00023136"/>
    </source>
</evidence>
<feature type="repeat" description="ANK" evidence="8">
    <location>
        <begin position="73"/>
        <end position="96"/>
    </location>
</feature>
<dbReference type="SUPFAM" id="SSF48403">
    <property type="entry name" value="Ankyrin repeat"/>
    <property type="match status" value="1"/>
</dbReference>
<evidence type="ECO:0000313" key="10">
    <source>
        <dbReference type="EMBL" id="NWQ59319.1"/>
    </source>
</evidence>
<sequence>MSSPDRAGSAFPLHVLVWNNDYRRLEQELKDKDVDQRDPRGRTLLHLAVSLGYVESARVLLQHKADVTKENAQGWTVLHEAVSTGDPEMVQMILQHRDYQQAFMTLGGVPELLQKINEVIISFLCAAPLDCLLVPSLSRFPAVPLLSRVCPSDVCRIWKSGAKLRVDMTLLGFENMTWERGRRSVIFKGGDTGGWAEVIVINHDEKFVMTEKFEISQHMKRLILGSMTPNRKGVERRLTSPIISTCLDTKNIAFERTTSGFWVWKTEKAEGVSGYEAKV</sequence>
<keyword evidence="11" id="KW-1185">Reference proteome</keyword>
<dbReference type="PROSITE" id="PS50088">
    <property type="entry name" value="ANK_REPEAT"/>
    <property type="match status" value="2"/>
</dbReference>
<proteinExistence type="predicted"/>
<dbReference type="InterPro" id="IPR021832">
    <property type="entry name" value="ANKRD13"/>
</dbReference>
<comment type="caution">
    <text evidence="10">The sequence shown here is derived from an EMBL/GenBank/DDBJ whole genome shotgun (WGS) entry which is preliminary data.</text>
</comment>
<evidence type="ECO:0000313" key="11">
    <source>
        <dbReference type="Proteomes" id="UP000556200"/>
    </source>
</evidence>
<organism evidence="10 11">
    <name type="scientific">Neopipo cinnamomea</name>
    <dbReference type="NCBI Taxonomy" id="456388"/>
    <lineage>
        <taxon>Eukaryota</taxon>
        <taxon>Metazoa</taxon>
        <taxon>Chordata</taxon>
        <taxon>Craniata</taxon>
        <taxon>Vertebrata</taxon>
        <taxon>Euteleostomi</taxon>
        <taxon>Archelosauria</taxon>
        <taxon>Archosauria</taxon>
        <taxon>Dinosauria</taxon>
        <taxon>Saurischia</taxon>
        <taxon>Theropoda</taxon>
        <taxon>Coelurosauria</taxon>
        <taxon>Aves</taxon>
        <taxon>Neognathae</taxon>
        <taxon>Neoaves</taxon>
        <taxon>Telluraves</taxon>
        <taxon>Australaves</taxon>
        <taxon>Passeriformes</taxon>
        <taxon>Tyrannidae</taxon>
        <taxon>Neopipo</taxon>
    </lineage>
</organism>
<dbReference type="InterPro" id="IPR036770">
    <property type="entry name" value="Ankyrin_rpt-contain_sf"/>
</dbReference>
<feature type="non-terminal residue" evidence="10">
    <location>
        <position position="279"/>
    </location>
</feature>
<dbReference type="AlphaFoldDB" id="A0A7K4QED0"/>
<feature type="non-terminal residue" evidence="10">
    <location>
        <position position="1"/>
    </location>
</feature>
<evidence type="ECO:0000256" key="8">
    <source>
        <dbReference type="PROSITE-ProRule" id="PRU00023"/>
    </source>
</evidence>
<name>A0A7K4QED0_9TYRA</name>
<dbReference type="GO" id="GO:0005886">
    <property type="term" value="C:plasma membrane"/>
    <property type="evidence" value="ECO:0007669"/>
    <property type="project" value="UniProtKB-SubCell"/>
</dbReference>
<reference evidence="10 11" key="1">
    <citation type="submission" date="2019-09" db="EMBL/GenBank/DDBJ databases">
        <title>Bird 10,000 Genomes (B10K) Project - Family phase.</title>
        <authorList>
            <person name="Zhang G."/>
        </authorList>
    </citation>
    <scope>NUCLEOTIDE SEQUENCE [LARGE SCALE GENOMIC DNA]</scope>
    <source>
        <strain evidence="10">B10K-DU-004-15</strain>
        <tissue evidence="10">Mixed tissue sample</tissue>
    </source>
</reference>
<evidence type="ECO:0000259" key="9">
    <source>
        <dbReference type="Pfam" id="PF11904"/>
    </source>
</evidence>
<evidence type="ECO:0000256" key="3">
    <source>
        <dbReference type="ARBA" id="ARBA00022475"/>
    </source>
</evidence>
<evidence type="ECO:0000256" key="7">
    <source>
        <dbReference type="ARBA" id="ARBA00024956"/>
    </source>
</evidence>
<keyword evidence="6" id="KW-0472">Membrane</keyword>
<dbReference type="GO" id="GO:0002091">
    <property type="term" value="P:negative regulation of receptor internalization"/>
    <property type="evidence" value="ECO:0007669"/>
    <property type="project" value="UniProtKB-ARBA"/>
</dbReference>
<dbReference type="EMBL" id="VYZA01000007">
    <property type="protein sequence ID" value="NWQ59319.1"/>
    <property type="molecule type" value="Genomic_DNA"/>
</dbReference>
<dbReference type="GO" id="GO:0048471">
    <property type="term" value="C:perinuclear region of cytoplasm"/>
    <property type="evidence" value="ECO:0007669"/>
    <property type="project" value="UniProtKB-ARBA"/>
</dbReference>
<dbReference type="PANTHER" id="PTHR12447">
    <property type="entry name" value="ANKYRIN REPEAT DOMAIN-CONTAINING PROTEIN 13"/>
    <property type="match status" value="1"/>
</dbReference>
<accession>A0A7K4QED0</accession>
<dbReference type="PROSITE" id="PS50297">
    <property type="entry name" value="ANK_REP_REGION"/>
    <property type="match status" value="2"/>
</dbReference>
<comment type="subcellular location">
    <subcellularLocation>
        <location evidence="2">Cell membrane</location>
    </subcellularLocation>
    <subcellularLocation>
        <location evidence="1">Endosome</location>
    </subcellularLocation>
</comment>
<dbReference type="Pfam" id="PF12796">
    <property type="entry name" value="Ank_2"/>
    <property type="match status" value="1"/>
</dbReference>
<evidence type="ECO:0000256" key="5">
    <source>
        <dbReference type="ARBA" id="ARBA00022753"/>
    </source>
</evidence>
<keyword evidence="8" id="KW-0040">ANK repeat</keyword>
<dbReference type="GO" id="GO:0140036">
    <property type="term" value="F:ubiquitin-modified protein reader activity"/>
    <property type="evidence" value="ECO:0007669"/>
    <property type="project" value="UniProtKB-ARBA"/>
</dbReference>
<evidence type="ECO:0000256" key="1">
    <source>
        <dbReference type="ARBA" id="ARBA00004177"/>
    </source>
</evidence>
<dbReference type="FunFam" id="1.25.40.20:FF:000057">
    <property type="entry name" value="Ankyrin repeat domain-containing protein 13B"/>
    <property type="match status" value="1"/>
</dbReference>
<dbReference type="GO" id="GO:0005768">
    <property type="term" value="C:endosome"/>
    <property type="evidence" value="ECO:0007669"/>
    <property type="project" value="UniProtKB-SubCell"/>
</dbReference>
<keyword evidence="4" id="KW-0677">Repeat</keyword>